<dbReference type="AlphaFoldDB" id="A0A0J7MUV1"/>
<dbReference type="InterPro" id="IPR045249">
    <property type="entry name" value="HARBI1-like"/>
</dbReference>
<evidence type="ECO:0000313" key="10">
    <source>
        <dbReference type="Proteomes" id="UP000036403"/>
    </source>
</evidence>
<keyword evidence="10" id="KW-1185">Reference proteome</keyword>
<dbReference type="PaxDb" id="67767-A0A0J7MUV1"/>
<comment type="cofactor">
    <cofactor evidence="1">
        <name>a divalent metal cation</name>
        <dbReference type="ChEBI" id="CHEBI:60240"/>
    </cofactor>
</comment>
<evidence type="ECO:0000256" key="7">
    <source>
        <dbReference type="ARBA" id="ARBA00023242"/>
    </source>
</evidence>
<evidence type="ECO:0000313" key="9">
    <source>
        <dbReference type="EMBL" id="KMQ84265.1"/>
    </source>
</evidence>
<dbReference type="InterPro" id="IPR027806">
    <property type="entry name" value="HARBI1_dom"/>
</dbReference>
<keyword evidence="6" id="KW-0378">Hydrolase</keyword>
<dbReference type="Proteomes" id="UP000036403">
    <property type="component" value="Unassembled WGS sequence"/>
</dbReference>
<comment type="caution">
    <text evidence="9">The sequence shown here is derived from an EMBL/GenBank/DDBJ whole genome shotgun (WGS) entry which is preliminary data.</text>
</comment>
<evidence type="ECO:0000256" key="6">
    <source>
        <dbReference type="ARBA" id="ARBA00022801"/>
    </source>
</evidence>
<evidence type="ECO:0000259" key="8">
    <source>
        <dbReference type="Pfam" id="PF13359"/>
    </source>
</evidence>
<dbReference type="GO" id="GO:0046872">
    <property type="term" value="F:metal ion binding"/>
    <property type="evidence" value="ECO:0007669"/>
    <property type="project" value="UniProtKB-KW"/>
</dbReference>
<evidence type="ECO:0000256" key="3">
    <source>
        <dbReference type="ARBA" id="ARBA00006958"/>
    </source>
</evidence>
<keyword evidence="4" id="KW-0540">Nuclease</keyword>
<dbReference type="OrthoDB" id="7543140at2759"/>
<dbReference type="Pfam" id="PF13359">
    <property type="entry name" value="DDE_Tnp_4"/>
    <property type="match status" value="1"/>
</dbReference>
<comment type="similarity">
    <text evidence="3">Belongs to the HARBI1 family.</text>
</comment>
<gene>
    <name evidence="9" type="ORF">RF55_18080</name>
</gene>
<feature type="domain" description="DDE Tnp4" evidence="8">
    <location>
        <begin position="55"/>
        <end position="218"/>
    </location>
</feature>
<name>A0A0J7MUV1_LASNI</name>
<reference evidence="9 10" key="1">
    <citation type="submission" date="2015-04" db="EMBL/GenBank/DDBJ databases">
        <title>Lasius niger genome sequencing.</title>
        <authorList>
            <person name="Konorov E.A."/>
            <person name="Nikitin M.A."/>
            <person name="Kirill M.V."/>
            <person name="Chang P."/>
        </authorList>
    </citation>
    <scope>NUCLEOTIDE SEQUENCE [LARGE SCALE GENOMIC DNA]</scope>
    <source>
        <tissue evidence="9">Whole</tissue>
    </source>
</reference>
<dbReference type="GO" id="GO:0005634">
    <property type="term" value="C:nucleus"/>
    <property type="evidence" value="ECO:0007669"/>
    <property type="project" value="UniProtKB-SubCell"/>
</dbReference>
<accession>A0A0J7MUV1</accession>
<sequence length="295" mass="34274">MPLELLQTQFLNETCNEIWNTLKDIVMPVPSTQKWENIAQDFEKLWNFPHCIGAIDGRHMVIEAPPHSGSVYFNYKKSHSINFTGVSDAHYRFILIDVGAEGRRSDGGVFANSSIQSGLQSNTLNVPSPAPVGERELSYVLVGDEAYPLAPYLMRPYPRRSNLDLRKKVYNYRLSRARRIIENAFGILVARWRIFRRPINLTVSKAEKIVLATICLHNFIITNEMEKRPQERQYLCYNDNDKQQTSCLTTLPRIISQDLISQRNLSTIYRERFADYFFNEGAVEWQWEKAENNDF</sequence>
<dbReference type="GO" id="GO:0016787">
    <property type="term" value="F:hydrolase activity"/>
    <property type="evidence" value="ECO:0007669"/>
    <property type="project" value="UniProtKB-KW"/>
</dbReference>
<proteinExistence type="inferred from homology"/>
<dbReference type="PANTHER" id="PTHR22930:SF269">
    <property type="entry name" value="NUCLEASE HARBI1-LIKE PROTEIN"/>
    <property type="match status" value="1"/>
</dbReference>
<organism evidence="9 10">
    <name type="scientific">Lasius niger</name>
    <name type="common">Black garden ant</name>
    <dbReference type="NCBI Taxonomy" id="67767"/>
    <lineage>
        <taxon>Eukaryota</taxon>
        <taxon>Metazoa</taxon>
        <taxon>Ecdysozoa</taxon>
        <taxon>Arthropoda</taxon>
        <taxon>Hexapoda</taxon>
        <taxon>Insecta</taxon>
        <taxon>Pterygota</taxon>
        <taxon>Neoptera</taxon>
        <taxon>Endopterygota</taxon>
        <taxon>Hymenoptera</taxon>
        <taxon>Apocrita</taxon>
        <taxon>Aculeata</taxon>
        <taxon>Formicoidea</taxon>
        <taxon>Formicidae</taxon>
        <taxon>Formicinae</taxon>
        <taxon>Lasius</taxon>
        <taxon>Lasius</taxon>
    </lineage>
</organism>
<comment type="subcellular location">
    <subcellularLocation>
        <location evidence="2">Nucleus</location>
    </subcellularLocation>
</comment>
<dbReference type="PANTHER" id="PTHR22930">
    <property type="match status" value="1"/>
</dbReference>
<dbReference type="EMBL" id="LBMM01016925">
    <property type="protein sequence ID" value="KMQ84265.1"/>
    <property type="molecule type" value="Genomic_DNA"/>
</dbReference>
<evidence type="ECO:0000256" key="4">
    <source>
        <dbReference type="ARBA" id="ARBA00022722"/>
    </source>
</evidence>
<keyword evidence="5" id="KW-0479">Metal-binding</keyword>
<protein>
    <submittedName>
        <fullName evidence="9">Nuclease harbi1</fullName>
    </submittedName>
</protein>
<keyword evidence="7" id="KW-0539">Nucleus</keyword>
<evidence type="ECO:0000256" key="1">
    <source>
        <dbReference type="ARBA" id="ARBA00001968"/>
    </source>
</evidence>
<evidence type="ECO:0000256" key="5">
    <source>
        <dbReference type="ARBA" id="ARBA00022723"/>
    </source>
</evidence>
<evidence type="ECO:0000256" key="2">
    <source>
        <dbReference type="ARBA" id="ARBA00004123"/>
    </source>
</evidence>
<dbReference type="GO" id="GO:0004518">
    <property type="term" value="F:nuclease activity"/>
    <property type="evidence" value="ECO:0007669"/>
    <property type="project" value="UniProtKB-KW"/>
</dbReference>